<comment type="function">
    <text evidence="5">NDH-1 shuttles electrons from NADH, via FMN and iron-sulfur (Fe-S) centers, to quinones in the respiratory chain. The immediate electron acceptor for the enzyme in this species is believed to be ubiquinone. Couples the redox reaction to proton translocation (for every two electrons transferred, four hydrogen ions are translocated across the cytoplasmic membrane), and thus conserves the redox energy in a proton gradient. This subunit may bind ubiquinone.</text>
</comment>
<proteinExistence type="inferred from homology"/>
<keyword evidence="5" id="KW-0830">Ubiquinone</keyword>
<comment type="caution">
    <text evidence="7">The sequence shown here is derived from an EMBL/GenBank/DDBJ whole genome shotgun (WGS) entry which is preliminary data.</text>
</comment>
<keyword evidence="5" id="KW-1003">Cell membrane</keyword>
<organism evidence="7 8">
    <name type="scientific">Fimbriimonas ginsengisoli</name>
    <dbReference type="NCBI Taxonomy" id="1005039"/>
    <lineage>
        <taxon>Bacteria</taxon>
        <taxon>Bacillati</taxon>
        <taxon>Armatimonadota</taxon>
        <taxon>Fimbriimonadia</taxon>
        <taxon>Fimbriimonadales</taxon>
        <taxon>Fimbriimonadaceae</taxon>
        <taxon>Fimbriimonas</taxon>
    </lineage>
</organism>
<comment type="similarity">
    <text evidence="5 6">Belongs to the complex I subunit 1 family.</text>
</comment>
<dbReference type="HAMAP" id="MF_01350">
    <property type="entry name" value="NDH1_NuoH"/>
    <property type="match status" value="1"/>
</dbReference>
<dbReference type="EMBL" id="JACOSL010000019">
    <property type="protein sequence ID" value="MBI1756027.1"/>
    <property type="molecule type" value="Genomic_DNA"/>
</dbReference>
<keyword evidence="3 5" id="KW-1133">Transmembrane helix</keyword>
<keyword evidence="5 6" id="KW-0520">NAD</keyword>
<feature type="transmembrane region" description="Helical" evidence="5">
    <location>
        <begin position="221"/>
        <end position="241"/>
    </location>
</feature>
<sequence length="445" mass="48154">MSEWINTLHPAWQALIRVLLVVLPILMLVPGMIWWERRLLSWMQDRIGPNRVATITWSKTSRLVPGFLRGKKTHFFGLIQPIADGVKLFLKEDITPAAVDRVVYFIAPAVALFPAFALGGTLPWGPFPALTPIADVNIGVLYVLAVSSLGVYGVVLGGYASDNKYSLMGGLRSSAQLISYELAMGMSLAGVVMATGSLKITEMVKAQEAPLWGAVPTLQNWFIFTPFGFISAVVFLVCMVAETNRAPFDLPEAENELIAGYHTEYSSMKFAVFFMGEYAAMFVFSGVFAAVFLGGYNLLPIRWDETATAVPAMAGLFKFLGQMNGALAGFWFLGKCALGITAYIWLRATLPRLRYDQLMSLGWRSLLPLAVSNLIVVALWIVCTEVYGASAAWIAVVAAGIALSVAAGVAHRIAQRGRPNLEVRGVRLVGGNPAQDEAVVGGPAA</sequence>
<comment type="subcellular location">
    <subcellularLocation>
        <location evidence="5 6">Cell membrane</location>
        <topology evidence="5 6">Multi-pass membrane protein</topology>
    </subcellularLocation>
    <subcellularLocation>
        <location evidence="1">Membrane</location>
        <topology evidence="1">Multi-pass membrane protein</topology>
    </subcellularLocation>
</comment>
<evidence type="ECO:0000313" key="8">
    <source>
        <dbReference type="Proteomes" id="UP000727962"/>
    </source>
</evidence>
<keyword evidence="2 5" id="KW-0812">Transmembrane</keyword>
<gene>
    <name evidence="5" type="primary">nuoH</name>
    <name evidence="7" type="ORF">HYR64_02855</name>
</gene>
<feature type="transmembrane region" description="Helical" evidence="5">
    <location>
        <begin position="140"/>
        <end position="161"/>
    </location>
</feature>
<dbReference type="PANTHER" id="PTHR11432">
    <property type="entry name" value="NADH DEHYDROGENASE SUBUNIT 1"/>
    <property type="match status" value="1"/>
</dbReference>
<dbReference type="EC" id="7.1.1.-" evidence="5"/>
<reference evidence="7" key="1">
    <citation type="submission" date="2020-07" db="EMBL/GenBank/DDBJ databases">
        <title>Huge and variable diversity of episymbiotic CPR bacteria and DPANN archaea in groundwater ecosystems.</title>
        <authorList>
            <person name="He C.Y."/>
            <person name="Keren R."/>
            <person name="Whittaker M."/>
            <person name="Farag I.F."/>
            <person name="Doudna J."/>
            <person name="Cate J.H.D."/>
            <person name="Banfield J.F."/>
        </authorList>
    </citation>
    <scope>NUCLEOTIDE SEQUENCE</scope>
    <source>
        <strain evidence="7">NC_groundwater_17_Pr7_B-0.1um_64_12</strain>
    </source>
</reference>
<feature type="transmembrane region" description="Helical" evidence="5">
    <location>
        <begin position="393"/>
        <end position="414"/>
    </location>
</feature>
<dbReference type="PANTHER" id="PTHR11432:SF3">
    <property type="entry name" value="NADH-UBIQUINONE OXIDOREDUCTASE CHAIN 1"/>
    <property type="match status" value="1"/>
</dbReference>
<dbReference type="Pfam" id="PF00146">
    <property type="entry name" value="NADHdh"/>
    <property type="match status" value="1"/>
</dbReference>
<evidence type="ECO:0000256" key="6">
    <source>
        <dbReference type="RuleBase" id="RU000471"/>
    </source>
</evidence>
<evidence type="ECO:0000256" key="5">
    <source>
        <dbReference type="HAMAP-Rule" id="MF_01350"/>
    </source>
</evidence>
<evidence type="ECO:0000313" key="7">
    <source>
        <dbReference type="EMBL" id="MBI1756027.1"/>
    </source>
</evidence>
<keyword evidence="4 5" id="KW-0472">Membrane</keyword>
<feature type="transmembrane region" description="Helical" evidence="5">
    <location>
        <begin position="182"/>
        <end position="201"/>
    </location>
</feature>
<feature type="transmembrane region" description="Helical" evidence="5">
    <location>
        <begin position="278"/>
        <end position="299"/>
    </location>
</feature>
<dbReference type="PROSITE" id="PS00668">
    <property type="entry name" value="COMPLEX1_ND1_2"/>
    <property type="match status" value="1"/>
</dbReference>
<evidence type="ECO:0000256" key="3">
    <source>
        <dbReference type="ARBA" id="ARBA00022989"/>
    </source>
</evidence>
<evidence type="ECO:0000256" key="2">
    <source>
        <dbReference type="ARBA" id="ARBA00022692"/>
    </source>
</evidence>
<feature type="transmembrane region" description="Helical" evidence="5">
    <location>
        <begin position="366"/>
        <end position="387"/>
    </location>
</feature>
<dbReference type="PROSITE" id="PS00667">
    <property type="entry name" value="COMPLEX1_ND1_1"/>
    <property type="match status" value="1"/>
</dbReference>
<dbReference type="InterPro" id="IPR001694">
    <property type="entry name" value="NADH_UbQ_OxRdtase_su1/FPO"/>
</dbReference>
<dbReference type="InterPro" id="IPR018086">
    <property type="entry name" value="NADH_UbQ_OxRdtase_su1_CS"/>
</dbReference>
<comment type="subunit">
    <text evidence="5">NDH-1 is composed of 14 different subunits. Subunits NuoA, H, J, K, L, M, N constitute the membrane sector of the complex.</text>
</comment>
<accession>A0A931PU02</accession>
<dbReference type="GO" id="GO:0048038">
    <property type="term" value="F:quinone binding"/>
    <property type="evidence" value="ECO:0007669"/>
    <property type="project" value="UniProtKB-KW"/>
</dbReference>
<feature type="transmembrane region" description="Helical" evidence="5">
    <location>
        <begin position="102"/>
        <end position="120"/>
    </location>
</feature>
<protein>
    <recommendedName>
        <fullName evidence="5">NADH-quinone oxidoreductase subunit H</fullName>
        <ecNumber evidence="5">7.1.1.-</ecNumber>
    </recommendedName>
    <alternativeName>
        <fullName evidence="5">NADH dehydrogenase I subunit H</fullName>
    </alternativeName>
    <alternativeName>
        <fullName evidence="5">NDH-1 subunit H</fullName>
    </alternativeName>
</protein>
<name>A0A931PU02_FIMGI</name>
<keyword evidence="5" id="KW-0874">Quinone</keyword>
<dbReference type="GO" id="GO:0005886">
    <property type="term" value="C:plasma membrane"/>
    <property type="evidence" value="ECO:0007669"/>
    <property type="project" value="UniProtKB-SubCell"/>
</dbReference>
<dbReference type="GO" id="GO:0009060">
    <property type="term" value="P:aerobic respiration"/>
    <property type="evidence" value="ECO:0007669"/>
    <property type="project" value="TreeGrafter"/>
</dbReference>
<feature type="transmembrane region" description="Helical" evidence="5">
    <location>
        <begin position="12"/>
        <end position="35"/>
    </location>
</feature>
<evidence type="ECO:0000256" key="4">
    <source>
        <dbReference type="ARBA" id="ARBA00023136"/>
    </source>
</evidence>
<dbReference type="GO" id="GO:0003954">
    <property type="term" value="F:NADH dehydrogenase activity"/>
    <property type="evidence" value="ECO:0007669"/>
    <property type="project" value="TreeGrafter"/>
</dbReference>
<dbReference type="Proteomes" id="UP000727962">
    <property type="component" value="Unassembled WGS sequence"/>
</dbReference>
<comment type="catalytic activity">
    <reaction evidence="5">
        <text>a quinone + NADH + 5 H(+)(in) = a quinol + NAD(+) + 4 H(+)(out)</text>
        <dbReference type="Rhea" id="RHEA:57888"/>
        <dbReference type="ChEBI" id="CHEBI:15378"/>
        <dbReference type="ChEBI" id="CHEBI:24646"/>
        <dbReference type="ChEBI" id="CHEBI:57540"/>
        <dbReference type="ChEBI" id="CHEBI:57945"/>
        <dbReference type="ChEBI" id="CHEBI:132124"/>
    </reaction>
</comment>
<feature type="transmembrane region" description="Helical" evidence="5">
    <location>
        <begin position="319"/>
        <end position="346"/>
    </location>
</feature>
<keyword evidence="5" id="KW-1278">Translocase</keyword>
<dbReference type="AlphaFoldDB" id="A0A931PU02"/>
<dbReference type="GO" id="GO:0016655">
    <property type="term" value="F:oxidoreductase activity, acting on NAD(P)H, quinone or similar compound as acceptor"/>
    <property type="evidence" value="ECO:0007669"/>
    <property type="project" value="UniProtKB-UniRule"/>
</dbReference>
<evidence type="ECO:0000256" key="1">
    <source>
        <dbReference type="ARBA" id="ARBA00004141"/>
    </source>
</evidence>